<accession>A0ABQ7QWW8</accession>
<protein>
    <submittedName>
        <fullName evidence="2">Uncharacterized protein</fullName>
    </submittedName>
</protein>
<comment type="caution">
    <text evidence="2">The sequence shown here is derived from an EMBL/GenBank/DDBJ whole genome shotgun (WGS) entry which is preliminary data.</text>
</comment>
<evidence type="ECO:0000256" key="1">
    <source>
        <dbReference type="SAM" id="SignalP"/>
    </source>
</evidence>
<gene>
    <name evidence="2" type="ORF">JYU34_003995</name>
</gene>
<keyword evidence="3" id="KW-1185">Reference proteome</keyword>
<feature type="chain" id="PRO_5045474753" evidence="1">
    <location>
        <begin position="18"/>
        <end position="110"/>
    </location>
</feature>
<evidence type="ECO:0000313" key="3">
    <source>
        <dbReference type="Proteomes" id="UP000823941"/>
    </source>
</evidence>
<dbReference type="Proteomes" id="UP000823941">
    <property type="component" value="Chromosome 6"/>
</dbReference>
<name>A0ABQ7QWW8_PLUXY</name>
<proteinExistence type="predicted"/>
<sequence>MIRCGIWFILFMVHVQSIKCMKLQKSNKDGAWTPISNEEILYRYTNSYPSTEFMEFTTPAWKPTEFYDADNDGKSNNKIEKIQIPHDSEDLFKNNLNNVSCEISGNVFLE</sequence>
<evidence type="ECO:0000313" key="2">
    <source>
        <dbReference type="EMBL" id="KAG7309543.1"/>
    </source>
</evidence>
<feature type="signal peptide" evidence="1">
    <location>
        <begin position="1"/>
        <end position="17"/>
    </location>
</feature>
<organism evidence="2 3">
    <name type="scientific">Plutella xylostella</name>
    <name type="common">Diamondback moth</name>
    <name type="synonym">Plutella maculipennis</name>
    <dbReference type="NCBI Taxonomy" id="51655"/>
    <lineage>
        <taxon>Eukaryota</taxon>
        <taxon>Metazoa</taxon>
        <taxon>Ecdysozoa</taxon>
        <taxon>Arthropoda</taxon>
        <taxon>Hexapoda</taxon>
        <taxon>Insecta</taxon>
        <taxon>Pterygota</taxon>
        <taxon>Neoptera</taxon>
        <taxon>Endopterygota</taxon>
        <taxon>Lepidoptera</taxon>
        <taxon>Glossata</taxon>
        <taxon>Ditrysia</taxon>
        <taxon>Yponomeutoidea</taxon>
        <taxon>Plutellidae</taxon>
        <taxon>Plutella</taxon>
    </lineage>
</organism>
<dbReference type="EMBL" id="JAHIBW010000006">
    <property type="protein sequence ID" value="KAG7309543.1"/>
    <property type="molecule type" value="Genomic_DNA"/>
</dbReference>
<keyword evidence="1" id="KW-0732">Signal</keyword>
<reference evidence="2 3" key="1">
    <citation type="submission" date="2021-06" db="EMBL/GenBank/DDBJ databases">
        <title>A haploid diamondback moth (Plutella xylostella L.) genome assembly resolves 31 chromosomes and identifies a diamide resistance mutation.</title>
        <authorList>
            <person name="Ward C.M."/>
            <person name="Perry K.D."/>
            <person name="Baker G."/>
            <person name="Powis K."/>
            <person name="Heckel D.G."/>
            <person name="Baxter S.W."/>
        </authorList>
    </citation>
    <scope>NUCLEOTIDE SEQUENCE [LARGE SCALE GENOMIC DNA]</scope>
    <source>
        <strain evidence="2 3">LV</strain>
        <tissue evidence="2">Single pupa</tissue>
    </source>
</reference>